<dbReference type="FunFam" id="2.70.40.10:FF:000004">
    <property type="entry name" value="Deoxyuridine triphosphatase"/>
    <property type="match status" value="1"/>
</dbReference>
<dbReference type="RefSeq" id="XP_009497849.1">
    <property type="nucleotide sequence ID" value="XM_009499574.1"/>
</dbReference>
<feature type="domain" description="dUTPase-like" evidence="9">
    <location>
        <begin position="45"/>
        <end position="172"/>
    </location>
</feature>
<dbReference type="EMBL" id="KB932214">
    <property type="protein sequence ID" value="KCV67665.1"/>
    <property type="molecule type" value="Genomic_DNA"/>
</dbReference>
<dbReference type="Proteomes" id="UP000030693">
    <property type="component" value="Unassembled WGS sequence"/>
</dbReference>
<keyword evidence="11" id="KW-1185">Reference proteome</keyword>
<comment type="similarity">
    <text evidence="3 8">Belongs to the dUTPase family.</text>
</comment>
<dbReference type="GO" id="GO:0004170">
    <property type="term" value="F:dUTP diphosphatase activity"/>
    <property type="evidence" value="ECO:0007669"/>
    <property type="project" value="UniProtKB-UniRule"/>
</dbReference>
<reference evidence="10" key="1">
    <citation type="submission" date="2013-04" db="EMBL/GenBank/DDBJ databases">
        <title>The Genome Sequence of Fonticula alba ATCC 38817.</title>
        <authorList>
            <consortium name="The Broad Institute Genomics Platform"/>
            <person name="Russ C."/>
            <person name="Cuomo C."/>
            <person name="Burger G."/>
            <person name="Gray M.W."/>
            <person name="Holland P.W.H."/>
            <person name="King N."/>
            <person name="Lang F.B.F."/>
            <person name="Roger A.J."/>
            <person name="Ruiz-Trillo I."/>
            <person name="Brown M."/>
            <person name="Walker B."/>
            <person name="Young S."/>
            <person name="Zeng Q."/>
            <person name="Gargeya S."/>
            <person name="Fitzgerald M."/>
            <person name="Haas B."/>
            <person name="Abouelleil A."/>
            <person name="Allen A.W."/>
            <person name="Alvarado L."/>
            <person name="Arachchi H.M."/>
            <person name="Berlin A.M."/>
            <person name="Chapman S.B."/>
            <person name="Gainer-Dewar J."/>
            <person name="Goldberg J."/>
            <person name="Griggs A."/>
            <person name="Gujja S."/>
            <person name="Hansen M."/>
            <person name="Howarth C."/>
            <person name="Imamovic A."/>
            <person name="Ireland A."/>
            <person name="Larimer J."/>
            <person name="McCowan C."/>
            <person name="Murphy C."/>
            <person name="Pearson M."/>
            <person name="Poon T.W."/>
            <person name="Priest M."/>
            <person name="Roberts A."/>
            <person name="Saif S."/>
            <person name="Shea T."/>
            <person name="Sisk P."/>
            <person name="Sykes S."/>
            <person name="Wortman J."/>
            <person name="Nusbaum C."/>
            <person name="Birren B."/>
        </authorList>
    </citation>
    <scope>NUCLEOTIDE SEQUENCE [LARGE SCALE GENOMIC DNA]</scope>
    <source>
        <strain evidence="10">ATCC 38817</strain>
    </source>
</reference>
<comment type="cofactor">
    <cofactor evidence="1 8">
        <name>Mg(2+)</name>
        <dbReference type="ChEBI" id="CHEBI:18420"/>
    </cofactor>
</comment>
<dbReference type="GeneID" id="20530500"/>
<evidence type="ECO:0000256" key="1">
    <source>
        <dbReference type="ARBA" id="ARBA00001946"/>
    </source>
</evidence>
<protein>
    <recommendedName>
        <fullName evidence="8">Deoxyuridine 5'-triphosphate nucleotidohydrolase</fullName>
        <shortName evidence="8">dUTPase</shortName>
        <ecNumber evidence="8">3.6.1.23</ecNumber>
    </recommendedName>
    <alternativeName>
        <fullName evidence="8">dUTP pyrophosphatase</fullName>
    </alternativeName>
</protein>
<evidence type="ECO:0000256" key="6">
    <source>
        <dbReference type="ARBA" id="ARBA00023080"/>
    </source>
</evidence>
<dbReference type="EC" id="3.6.1.23" evidence="8"/>
<gene>
    <name evidence="10" type="ORF">H696_05775</name>
</gene>
<evidence type="ECO:0000256" key="2">
    <source>
        <dbReference type="ARBA" id="ARBA00005142"/>
    </source>
</evidence>
<evidence type="ECO:0000256" key="8">
    <source>
        <dbReference type="RuleBase" id="RU367024"/>
    </source>
</evidence>
<sequence>MLLSATFARRIATHTTAPSLLRTIMTHPMPASDVVFRVKRLSPQGHLPMRASKGAAGYDLFSARDMVIPARSRALVPTDISLALPEGTYGRMAPRSSLALRHGIDVGAGVIDCDYRGPLGVMLFNHSDEDFQVVAGNRIAQLIIETIITPPVVEVDDLDDTERGAGAFGSTGA</sequence>
<evidence type="ECO:0000256" key="3">
    <source>
        <dbReference type="ARBA" id="ARBA00006581"/>
    </source>
</evidence>
<evidence type="ECO:0000256" key="4">
    <source>
        <dbReference type="ARBA" id="ARBA00022801"/>
    </source>
</evidence>
<dbReference type="CDD" id="cd07557">
    <property type="entry name" value="trimeric_dUTPase"/>
    <property type="match status" value="1"/>
</dbReference>
<dbReference type="AlphaFoldDB" id="A0A058Z086"/>
<dbReference type="OrthoDB" id="10261072at2759"/>
<dbReference type="InterPro" id="IPR036157">
    <property type="entry name" value="dUTPase-like_sf"/>
</dbReference>
<accession>A0A058Z086</accession>
<dbReference type="GO" id="GO:0006226">
    <property type="term" value="P:dUMP biosynthetic process"/>
    <property type="evidence" value="ECO:0007669"/>
    <property type="project" value="UniProtKB-UniRule"/>
</dbReference>
<evidence type="ECO:0000256" key="5">
    <source>
        <dbReference type="ARBA" id="ARBA00022842"/>
    </source>
</evidence>
<dbReference type="NCBIfam" id="TIGR00576">
    <property type="entry name" value="dut"/>
    <property type="match status" value="1"/>
</dbReference>
<dbReference type="eggNOG" id="KOG3370">
    <property type="taxonomic scope" value="Eukaryota"/>
</dbReference>
<dbReference type="SUPFAM" id="SSF51283">
    <property type="entry name" value="dUTPase-like"/>
    <property type="match status" value="1"/>
</dbReference>
<dbReference type="STRING" id="691883.A0A058Z086"/>
<evidence type="ECO:0000313" key="11">
    <source>
        <dbReference type="Proteomes" id="UP000030693"/>
    </source>
</evidence>
<evidence type="ECO:0000259" key="9">
    <source>
        <dbReference type="Pfam" id="PF00692"/>
    </source>
</evidence>
<dbReference type="OMA" id="RSGMGHK"/>
<comment type="catalytic activity">
    <reaction evidence="7 8">
        <text>dUTP + H2O = dUMP + diphosphate + H(+)</text>
        <dbReference type="Rhea" id="RHEA:10248"/>
        <dbReference type="ChEBI" id="CHEBI:15377"/>
        <dbReference type="ChEBI" id="CHEBI:15378"/>
        <dbReference type="ChEBI" id="CHEBI:33019"/>
        <dbReference type="ChEBI" id="CHEBI:61555"/>
        <dbReference type="ChEBI" id="CHEBI:246422"/>
        <dbReference type="EC" id="3.6.1.23"/>
    </reaction>
</comment>
<dbReference type="GO" id="GO:0000287">
    <property type="term" value="F:magnesium ion binding"/>
    <property type="evidence" value="ECO:0007669"/>
    <property type="project" value="UniProtKB-UniRule"/>
</dbReference>
<comment type="pathway">
    <text evidence="2 8">Pyrimidine metabolism; dUMP biosynthesis; dUMP from dCTP (dUTP route): step 2/2.</text>
</comment>
<organism evidence="10">
    <name type="scientific">Fonticula alba</name>
    <name type="common">Slime mold</name>
    <dbReference type="NCBI Taxonomy" id="691883"/>
    <lineage>
        <taxon>Eukaryota</taxon>
        <taxon>Rotosphaerida</taxon>
        <taxon>Fonticulaceae</taxon>
        <taxon>Fonticula</taxon>
    </lineage>
</organism>
<keyword evidence="8" id="KW-0479">Metal-binding</keyword>
<dbReference type="PANTHER" id="PTHR11241">
    <property type="entry name" value="DEOXYURIDINE 5'-TRIPHOSPHATE NUCLEOTIDOHYDROLASE"/>
    <property type="match status" value="1"/>
</dbReference>
<dbReference type="InterPro" id="IPR029054">
    <property type="entry name" value="dUTPase-like"/>
</dbReference>
<name>A0A058Z086_FONAL</name>
<dbReference type="Pfam" id="PF00692">
    <property type="entry name" value="dUTPase"/>
    <property type="match status" value="1"/>
</dbReference>
<dbReference type="UniPathway" id="UPA00610">
    <property type="reaction ID" value="UER00666"/>
</dbReference>
<keyword evidence="6 8" id="KW-0546">Nucleotide metabolism</keyword>
<dbReference type="InterPro" id="IPR008181">
    <property type="entry name" value="dUTPase"/>
</dbReference>
<dbReference type="PANTHER" id="PTHR11241:SF0">
    <property type="entry name" value="DEOXYURIDINE 5'-TRIPHOSPHATE NUCLEOTIDOHYDROLASE"/>
    <property type="match status" value="1"/>
</dbReference>
<keyword evidence="4 8" id="KW-0378">Hydrolase</keyword>
<dbReference type="GO" id="GO:0046081">
    <property type="term" value="P:dUTP catabolic process"/>
    <property type="evidence" value="ECO:0007669"/>
    <property type="project" value="UniProtKB-UniRule"/>
</dbReference>
<dbReference type="NCBIfam" id="NF001862">
    <property type="entry name" value="PRK00601.1"/>
    <property type="match status" value="1"/>
</dbReference>
<keyword evidence="5 8" id="KW-0460">Magnesium</keyword>
<comment type="function">
    <text evidence="8">Involved in nucleotide metabolism via production of dUMP, the immediate precursor of thymidine nucleotides, and decreases the intracellular concentration of dUTP so that uracil cannot be incorporated into DNA.</text>
</comment>
<dbReference type="Gene3D" id="2.70.40.10">
    <property type="match status" value="1"/>
</dbReference>
<evidence type="ECO:0000313" key="10">
    <source>
        <dbReference type="EMBL" id="KCV67665.1"/>
    </source>
</evidence>
<evidence type="ECO:0000256" key="7">
    <source>
        <dbReference type="ARBA" id="ARBA00047686"/>
    </source>
</evidence>
<proteinExistence type="inferred from homology"/>
<dbReference type="InterPro" id="IPR033704">
    <property type="entry name" value="dUTPase_trimeric"/>
</dbReference>